<evidence type="ECO:0000259" key="2">
    <source>
        <dbReference type="Pfam" id="PF03457"/>
    </source>
</evidence>
<feature type="compositionally biased region" description="Acidic residues" evidence="1">
    <location>
        <begin position="351"/>
        <end position="368"/>
    </location>
</feature>
<dbReference type="EMBL" id="BLLK01000065">
    <property type="protein sequence ID" value="GFH59473.1"/>
    <property type="molecule type" value="Genomic_DNA"/>
</dbReference>
<protein>
    <recommendedName>
        <fullName evidence="2">Helicase-associated domain-containing protein</fullName>
    </recommendedName>
</protein>
<dbReference type="PANTHER" id="PTHR33418:SF1">
    <property type="entry name" value="HELICASE-ASSOCIATED DOMAIN-CONTAINING PROTEIN"/>
    <property type="match status" value="1"/>
</dbReference>
<feature type="compositionally biased region" description="Low complexity" evidence="1">
    <location>
        <begin position="12"/>
        <end position="30"/>
    </location>
</feature>
<evidence type="ECO:0000313" key="3">
    <source>
        <dbReference type="EMBL" id="GFH59473.1"/>
    </source>
</evidence>
<feature type="compositionally biased region" description="Basic and acidic residues" evidence="1">
    <location>
        <begin position="33"/>
        <end position="42"/>
    </location>
</feature>
<dbReference type="Proteomes" id="UP001054902">
    <property type="component" value="Unassembled WGS sequence"/>
</dbReference>
<feature type="compositionally biased region" description="Low complexity" evidence="1">
    <location>
        <begin position="521"/>
        <end position="533"/>
    </location>
</feature>
<feature type="domain" description="Helicase-associated" evidence="2">
    <location>
        <begin position="241"/>
        <end position="307"/>
    </location>
</feature>
<comment type="caution">
    <text evidence="3">The sequence shown here is derived from an EMBL/GenBank/DDBJ whole genome shotgun (WGS) entry which is preliminary data.</text>
</comment>
<accession>A0AAD3D841</accession>
<feature type="compositionally biased region" description="Basic residues" evidence="1">
    <location>
        <begin position="325"/>
        <end position="341"/>
    </location>
</feature>
<feature type="compositionally biased region" description="Basic and acidic residues" evidence="1">
    <location>
        <begin position="464"/>
        <end position="473"/>
    </location>
</feature>
<feature type="compositionally biased region" description="Basic and acidic residues" evidence="1">
    <location>
        <begin position="534"/>
        <end position="548"/>
    </location>
</feature>
<dbReference type="PANTHER" id="PTHR33418">
    <property type="entry name" value="HELICASE-ASSOCIATED"/>
    <property type="match status" value="1"/>
</dbReference>
<proteinExistence type="predicted"/>
<feature type="compositionally biased region" description="Low complexity" evidence="1">
    <location>
        <begin position="688"/>
        <end position="700"/>
    </location>
</feature>
<feature type="region of interest" description="Disordered" evidence="1">
    <location>
        <begin position="1"/>
        <end position="47"/>
    </location>
</feature>
<dbReference type="InterPro" id="IPR005114">
    <property type="entry name" value="Helicase_assoc"/>
</dbReference>
<feature type="compositionally biased region" description="Basic residues" evidence="1">
    <location>
        <begin position="705"/>
        <end position="718"/>
    </location>
</feature>
<feature type="region of interest" description="Disordered" evidence="1">
    <location>
        <begin position="320"/>
        <end position="834"/>
    </location>
</feature>
<reference evidence="3 4" key="1">
    <citation type="journal article" date="2021" name="Sci. Rep.">
        <title>The genome of the diatom Chaetoceros tenuissimus carries an ancient integrated fragment of an extant virus.</title>
        <authorList>
            <person name="Hongo Y."/>
            <person name="Kimura K."/>
            <person name="Takaki Y."/>
            <person name="Yoshida Y."/>
            <person name="Baba S."/>
            <person name="Kobayashi G."/>
            <person name="Nagasaki K."/>
            <person name="Hano T."/>
            <person name="Tomaru Y."/>
        </authorList>
    </citation>
    <scope>NUCLEOTIDE SEQUENCE [LARGE SCALE GENOMIC DNA]</scope>
    <source>
        <strain evidence="3 4">NIES-3715</strain>
    </source>
</reference>
<gene>
    <name evidence="3" type="ORF">CTEN210_15949</name>
</gene>
<organism evidence="3 4">
    <name type="scientific">Chaetoceros tenuissimus</name>
    <dbReference type="NCBI Taxonomy" id="426638"/>
    <lineage>
        <taxon>Eukaryota</taxon>
        <taxon>Sar</taxon>
        <taxon>Stramenopiles</taxon>
        <taxon>Ochrophyta</taxon>
        <taxon>Bacillariophyta</taxon>
        <taxon>Coscinodiscophyceae</taxon>
        <taxon>Chaetocerotophycidae</taxon>
        <taxon>Chaetocerotales</taxon>
        <taxon>Chaetocerotaceae</taxon>
        <taxon>Chaetoceros</taxon>
    </lineage>
</organism>
<feature type="compositionally biased region" description="Acidic residues" evidence="1">
    <location>
        <begin position="801"/>
        <end position="812"/>
    </location>
</feature>
<dbReference type="Gene3D" id="6.10.140.530">
    <property type="match status" value="3"/>
</dbReference>
<feature type="domain" description="Helicase-associated" evidence="2">
    <location>
        <begin position="151"/>
        <end position="217"/>
    </location>
</feature>
<feature type="compositionally biased region" description="Basic and acidic residues" evidence="1">
    <location>
        <begin position="563"/>
        <end position="584"/>
    </location>
</feature>
<evidence type="ECO:0000256" key="1">
    <source>
        <dbReference type="SAM" id="MobiDB-lite"/>
    </source>
</evidence>
<feature type="compositionally biased region" description="Basic and acidic residues" evidence="1">
    <location>
        <begin position="499"/>
        <end position="510"/>
    </location>
</feature>
<feature type="compositionally biased region" description="Acidic residues" evidence="1">
    <location>
        <begin position="756"/>
        <end position="767"/>
    </location>
</feature>
<feature type="domain" description="Helicase-associated" evidence="2">
    <location>
        <begin position="61"/>
        <end position="127"/>
    </location>
</feature>
<dbReference type="AlphaFoldDB" id="A0AAD3D841"/>
<feature type="compositionally biased region" description="Basic and acidic residues" evidence="1">
    <location>
        <begin position="412"/>
        <end position="439"/>
    </location>
</feature>
<sequence>MPRPRRSTTNYAAAADEAPAAKKSANPPKKAAVKAESKNTEKKGRRLSAEVLEERADKAAVHWEDCFKDLVKFHKKHGHSLVPKIYPENQKLAYWVQRNRKHYKLFNAKQKSLLDAKRIKRLEKLDFIFVARGAEIQSEIEKKKKREKGIAKWNRHFKELKEYKAKNGDCLVPKCFEENRALASWVYNQRFQFKKMNEGVDVPLDEERIKKLNAVGFCWKAKTNEAWRESDRVRRREKSQDGWDEKFEALVDFKKKHGHTCVPKTYKPDQPLSSWVFRMRRQYGFRMAGKINNMSDDRLERLKKIGFQFRVRPLKGQTKADLKFKAKATKSAKSRPSRSSRSKKESVKEESSDEEEEKVEAEAAEAEEEDKKSTSAGARTRFPRNAKAIASALTKPPPASMKSASKRKVKKETKEDDRKMPAKPDPVDDTEKAEDERPRRASRSRAAKSSNADSMESAVTTVSDRTKRKELRSLKRKSPASKPEQEPKKKSRVTSPSKADSKKAEPKKPQPMEIGSSPVVSTRTTRTSLAARASETKDSQENMEKTTKPADVPPPKTRTSPRRSKENQEENQKESTEVIQEKSILKARRSPRVSLQKPTPEPTKPSRKTSTSKEAKVPSKKSKDESSKKNTSNDKKEHVPNEVTSTETPKRTEPLRRSTRKRSVDAIEQIPSATEPPVEEPAKRTRPTRAAAAKYATLKTDIAPKKKTTKKASAKKPATKPSKTTAAKKTPEPKTKANPEPQAVAKPEPKKKELVYESEEESDDEFDTIQQYMVSPREEKRKEKKQKKYTEKQKIYIFSDSESEGFSDDDSSVEGTTKRYYSGDEYERSDDEGM</sequence>
<name>A0AAD3D841_9STRA</name>
<dbReference type="Pfam" id="PF03457">
    <property type="entry name" value="HA"/>
    <property type="match status" value="3"/>
</dbReference>
<evidence type="ECO:0000313" key="4">
    <source>
        <dbReference type="Proteomes" id="UP001054902"/>
    </source>
</evidence>
<feature type="compositionally biased region" description="Low complexity" evidence="1">
    <location>
        <begin position="719"/>
        <end position="728"/>
    </location>
</feature>
<feature type="compositionally biased region" description="Basic and acidic residues" evidence="1">
    <location>
        <begin position="611"/>
        <end position="640"/>
    </location>
</feature>
<keyword evidence="4" id="KW-1185">Reference proteome</keyword>